<dbReference type="PROSITE" id="PS51257">
    <property type="entry name" value="PROKAR_LIPOPROTEIN"/>
    <property type="match status" value="1"/>
</dbReference>
<keyword evidence="3" id="KW-1185">Reference proteome</keyword>
<protein>
    <recommendedName>
        <fullName evidence="4">Lipoprotein</fullName>
    </recommendedName>
</protein>
<organism evidence="2 3">
    <name type="scientific">Peptoclostridium litorale DSM 5388</name>
    <dbReference type="NCBI Taxonomy" id="1121324"/>
    <lineage>
        <taxon>Bacteria</taxon>
        <taxon>Bacillati</taxon>
        <taxon>Bacillota</taxon>
        <taxon>Clostridia</taxon>
        <taxon>Peptostreptococcales</taxon>
        <taxon>Peptoclostridiaceae</taxon>
        <taxon>Peptoclostridium</taxon>
    </lineage>
</organism>
<sequence length="79" mass="8671">MKKRIISMIMAVVLMAMTAGCTAAVKIDEYNEVKKLEDSLGKKVKEYARSGFGTEINLKDFDTAMGVEFLQPGCIGMGF</sequence>
<dbReference type="AlphaFoldDB" id="A0A069RF57"/>
<dbReference type="STRING" id="1121324.CLIT_10c03530"/>
<name>A0A069RF57_PEPLI</name>
<accession>A0A069RF57</accession>
<proteinExistence type="predicted"/>
<feature type="signal peptide" evidence="1">
    <location>
        <begin position="1"/>
        <end position="23"/>
    </location>
</feature>
<dbReference type="RefSeq" id="WP_038264014.1">
    <property type="nucleotide sequence ID" value="NZ_FSRH01000006.1"/>
</dbReference>
<comment type="caution">
    <text evidence="2">The sequence shown here is derived from an EMBL/GenBank/DDBJ whole genome shotgun (WGS) entry which is preliminary data.</text>
</comment>
<dbReference type="Proteomes" id="UP000027946">
    <property type="component" value="Unassembled WGS sequence"/>
</dbReference>
<keyword evidence="1" id="KW-0732">Signal</keyword>
<feature type="chain" id="PRO_5038838154" description="Lipoprotein" evidence="1">
    <location>
        <begin position="24"/>
        <end position="79"/>
    </location>
</feature>
<evidence type="ECO:0008006" key="4">
    <source>
        <dbReference type="Google" id="ProtNLM"/>
    </source>
</evidence>
<evidence type="ECO:0000256" key="1">
    <source>
        <dbReference type="SAM" id="SignalP"/>
    </source>
</evidence>
<reference evidence="2 3" key="1">
    <citation type="submission" date="2014-03" db="EMBL/GenBank/DDBJ databases">
        <title>Genome sequence of Clostridium litorale W6, DSM 5388.</title>
        <authorList>
            <person name="Poehlein A."/>
            <person name="Jagirdar A."/>
            <person name="Khonsari B."/>
            <person name="Chibani C.M."/>
            <person name="Gutierrez Gutierrez D.A."/>
            <person name="Davydova E."/>
            <person name="Alghaithi H.S."/>
            <person name="Nair K.P."/>
            <person name="Dhamotharan K."/>
            <person name="Chandran L."/>
            <person name="G W."/>
            <person name="Daniel R."/>
        </authorList>
    </citation>
    <scope>NUCLEOTIDE SEQUENCE [LARGE SCALE GENOMIC DNA]</scope>
    <source>
        <strain evidence="2 3">W6</strain>
    </source>
</reference>
<gene>
    <name evidence="2" type="ORF">CLIT_10c03530</name>
</gene>
<evidence type="ECO:0000313" key="3">
    <source>
        <dbReference type="Proteomes" id="UP000027946"/>
    </source>
</evidence>
<evidence type="ECO:0000313" key="2">
    <source>
        <dbReference type="EMBL" id="KDR95626.1"/>
    </source>
</evidence>
<dbReference type="EMBL" id="JJMM01000010">
    <property type="protein sequence ID" value="KDR95626.1"/>
    <property type="molecule type" value="Genomic_DNA"/>
</dbReference>